<sequence>MTEETKRTDKKELAKGIKTMLFALGSLFMGPILLSFAYSKPEAPLYYPLLILGCAICAMAVFMMFKGIKTIMNSMFKKDS</sequence>
<gene>
    <name evidence="2" type="ORF">FUA24_00940</name>
</gene>
<keyword evidence="1" id="KW-0472">Membrane</keyword>
<proteinExistence type="predicted"/>
<feature type="transmembrane region" description="Helical" evidence="1">
    <location>
        <begin position="21"/>
        <end position="39"/>
    </location>
</feature>
<keyword evidence="3" id="KW-1185">Reference proteome</keyword>
<protein>
    <submittedName>
        <fullName evidence="2">Uncharacterized protein</fullName>
    </submittedName>
</protein>
<feature type="transmembrane region" description="Helical" evidence="1">
    <location>
        <begin position="45"/>
        <end position="65"/>
    </location>
</feature>
<dbReference type="AlphaFoldDB" id="A0A5D0JK10"/>
<dbReference type="RefSeq" id="WP_148539662.1">
    <property type="nucleotide sequence ID" value="NZ_VSDQ01000107.1"/>
</dbReference>
<organism evidence="2 3">
    <name type="scientific">Seonamhaeicola marinus</name>
    <dbReference type="NCBI Taxonomy" id="1912246"/>
    <lineage>
        <taxon>Bacteria</taxon>
        <taxon>Pseudomonadati</taxon>
        <taxon>Bacteroidota</taxon>
        <taxon>Flavobacteriia</taxon>
        <taxon>Flavobacteriales</taxon>
        <taxon>Flavobacteriaceae</taxon>
    </lineage>
</organism>
<name>A0A5D0JK10_9FLAO</name>
<evidence type="ECO:0000313" key="3">
    <source>
        <dbReference type="Proteomes" id="UP000323930"/>
    </source>
</evidence>
<keyword evidence="1" id="KW-1133">Transmembrane helix</keyword>
<comment type="caution">
    <text evidence="2">The sequence shown here is derived from an EMBL/GenBank/DDBJ whole genome shotgun (WGS) entry which is preliminary data.</text>
</comment>
<dbReference type="OrthoDB" id="1447634at2"/>
<keyword evidence="1" id="KW-0812">Transmembrane</keyword>
<dbReference type="EMBL" id="VSDQ01000107">
    <property type="protein sequence ID" value="TYA94787.1"/>
    <property type="molecule type" value="Genomic_DNA"/>
</dbReference>
<dbReference type="Pfam" id="PF19589">
    <property type="entry name" value="DUF6095"/>
    <property type="match status" value="1"/>
</dbReference>
<accession>A0A5D0JK10</accession>
<dbReference type="Proteomes" id="UP000323930">
    <property type="component" value="Unassembled WGS sequence"/>
</dbReference>
<evidence type="ECO:0000256" key="1">
    <source>
        <dbReference type="SAM" id="Phobius"/>
    </source>
</evidence>
<dbReference type="InterPro" id="IPR046077">
    <property type="entry name" value="DUF6095"/>
</dbReference>
<evidence type="ECO:0000313" key="2">
    <source>
        <dbReference type="EMBL" id="TYA94787.1"/>
    </source>
</evidence>
<reference evidence="2 3" key="1">
    <citation type="submission" date="2019-08" db="EMBL/GenBank/DDBJ databases">
        <title>Seonamhaeicola sediminis sp. nov., isolated from marine sediment.</title>
        <authorList>
            <person name="Cao W.R."/>
        </authorList>
    </citation>
    <scope>NUCLEOTIDE SEQUENCE [LARGE SCALE GENOMIC DNA]</scope>
    <source>
        <strain evidence="2 3">B011</strain>
    </source>
</reference>